<sequence>MSEPELERLARNCDRLADGRGTAAEAAGLQRDYLRLFKSALYGGSDFKADYDALMKRLVAFWSRTETAASAECNADLALRTLADYAERHPAGGNK</sequence>
<comment type="caution">
    <text evidence="1">The sequence shown here is derived from an EMBL/GenBank/DDBJ whole genome shotgun (WGS) entry which is preliminary data.</text>
</comment>
<accession>A0A645GEI2</accession>
<reference evidence="1" key="1">
    <citation type="submission" date="2019-08" db="EMBL/GenBank/DDBJ databases">
        <authorList>
            <person name="Kucharzyk K."/>
            <person name="Murdoch R.W."/>
            <person name="Higgins S."/>
            <person name="Loffler F."/>
        </authorList>
    </citation>
    <scope>NUCLEOTIDE SEQUENCE</scope>
</reference>
<name>A0A645GEI2_9ZZZZ</name>
<proteinExistence type="predicted"/>
<dbReference type="AlphaFoldDB" id="A0A645GEI2"/>
<evidence type="ECO:0000313" key="1">
    <source>
        <dbReference type="EMBL" id="MPN22203.1"/>
    </source>
</evidence>
<dbReference type="EMBL" id="VSSQ01070379">
    <property type="protein sequence ID" value="MPN22203.1"/>
    <property type="molecule type" value="Genomic_DNA"/>
</dbReference>
<gene>
    <name evidence="1" type="ORF">SDC9_169586</name>
</gene>
<protein>
    <submittedName>
        <fullName evidence="1">Uncharacterized protein</fullName>
    </submittedName>
</protein>
<organism evidence="1">
    <name type="scientific">bioreactor metagenome</name>
    <dbReference type="NCBI Taxonomy" id="1076179"/>
    <lineage>
        <taxon>unclassified sequences</taxon>
        <taxon>metagenomes</taxon>
        <taxon>ecological metagenomes</taxon>
    </lineage>
</organism>